<feature type="binding site" evidence="13">
    <location>
        <begin position="34"/>
        <end position="36"/>
    </location>
    <ligand>
        <name>NADP(+)</name>
        <dbReference type="ChEBI" id="CHEBI:58349"/>
    </ligand>
</feature>
<evidence type="ECO:0000256" key="13">
    <source>
        <dbReference type="PIRSR" id="PIRSR025648-1"/>
    </source>
</evidence>
<dbReference type="InterPro" id="IPR032094">
    <property type="entry name" value="Meso-DAP_DH_C"/>
</dbReference>
<dbReference type="NCBIfam" id="TIGR01921">
    <property type="entry name" value="DAP-DH"/>
    <property type="match status" value="1"/>
</dbReference>
<keyword evidence="7 12" id="KW-0521">NADP</keyword>
<dbReference type="GO" id="GO:0047850">
    <property type="term" value="F:diaminopimelate dehydrogenase activity"/>
    <property type="evidence" value="ECO:0007669"/>
    <property type="project" value="UniProtKB-UniRule"/>
</dbReference>
<proteinExistence type="inferred from homology"/>
<sequence length="324" mass="35196">MIRLGIVGYGNLGRACERIAASKKDTFELVGIFTRRDPAGMTSPFGTPFYGQDEIEMFAGKIDVLALCTGSANDLTDLGKRCAAKFNTVDSFDTHARMREYVADMQAVTEKSGTLALIGIGWDPGLFSLMRAVFGGVLEDGNTQTFWGKGVSQGHSEAIRKIDGVRRGVQYTIPKEEALAAARAGRGEGLTTRDKHLRECFVVAADGADKAEIERRIVTMPNYFDEYDTVVHFISEEEFERDHTAMPHGGFVLRGGSVSGKGCSLEFALKLESNPDFTASVLMAYAAASARLYAAGRRGALTILDIPAVALTDEDRLDYIAHTL</sequence>
<gene>
    <name evidence="15" type="ORF">IAC73_02460</name>
</gene>
<evidence type="ECO:0000256" key="11">
    <source>
        <dbReference type="ARBA" id="ARBA00052023"/>
    </source>
</evidence>
<dbReference type="GO" id="GO:0019877">
    <property type="term" value="P:diaminopimelate biosynthetic process"/>
    <property type="evidence" value="ECO:0007669"/>
    <property type="project" value="UniProtKB-UniRule"/>
</dbReference>
<feature type="domain" description="Meso-diaminopimelate D-dehydrogenase C-terminal" evidence="14">
    <location>
        <begin position="121"/>
        <end position="273"/>
    </location>
</feature>
<dbReference type="EC" id="1.4.1.16" evidence="4 12"/>
<evidence type="ECO:0000256" key="12">
    <source>
        <dbReference type="PIRNR" id="PIRNR025648"/>
    </source>
</evidence>
<evidence type="ECO:0000256" key="9">
    <source>
        <dbReference type="ARBA" id="ARBA00023002"/>
    </source>
</evidence>
<keyword evidence="10 12" id="KW-0457">Lysine biosynthesis</keyword>
<dbReference type="InterPro" id="IPR010190">
    <property type="entry name" value="Diaminopimelate_DH_Ddh"/>
</dbReference>
<dbReference type="InterPro" id="IPR036291">
    <property type="entry name" value="NAD(P)-bd_dom_sf"/>
</dbReference>
<accession>A0A9D1SVY0</accession>
<evidence type="ECO:0000313" key="16">
    <source>
        <dbReference type="Proteomes" id="UP000886857"/>
    </source>
</evidence>
<feature type="binding site" evidence="13">
    <location>
        <begin position="91"/>
        <end position="93"/>
    </location>
    <ligand>
        <name>NADP(+)</name>
        <dbReference type="ChEBI" id="CHEBI:58349"/>
    </ligand>
</feature>
<keyword evidence="8 12" id="KW-0220">Diaminopimelate biosynthesis</keyword>
<evidence type="ECO:0000259" key="14">
    <source>
        <dbReference type="Pfam" id="PF16654"/>
    </source>
</evidence>
<evidence type="ECO:0000256" key="2">
    <source>
        <dbReference type="ARBA" id="ARBA00007442"/>
    </source>
</evidence>
<feature type="binding site" evidence="13">
    <location>
        <position position="198"/>
    </location>
    <ligand>
        <name>substrate</name>
    </ligand>
</feature>
<dbReference type="GO" id="GO:0000166">
    <property type="term" value="F:nucleotide binding"/>
    <property type="evidence" value="ECO:0007669"/>
    <property type="project" value="UniProtKB-KW"/>
</dbReference>
<evidence type="ECO:0000256" key="5">
    <source>
        <dbReference type="ARBA" id="ARBA00021654"/>
    </source>
</evidence>
<evidence type="ECO:0000256" key="4">
    <source>
        <dbReference type="ARBA" id="ARBA00012080"/>
    </source>
</evidence>
<dbReference type="Proteomes" id="UP000886857">
    <property type="component" value="Unassembled WGS sequence"/>
</dbReference>
<dbReference type="Gene3D" id="3.30.360.10">
    <property type="entry name" value="Dihydrodipicolinate Reductase, domain 2"/>
    <property type="match status" value="1"/>
</dbReference>
<reference evidence="15" key="1">
    <citation type="submission" date="2020-10" db="EMBL/GenBank/DDBJ databases">
        <authorList>
            <person name="Gilroy R."/>
        </authorList>
    </citation>
    <scope>NUCLEOTIDE SEQUENCE</scope>
    <source>
        <strain evidence="15">10406</strain>
    </source>
</reference>
<feature type="binding site" evidence="13">
    <location>
        <begin position="68"/>
        <end position="71"/>
    </location>
    <ligand>
        <name>NADP(+)</name>
        <dbReference type="ChEBI" id="CHEBI:58349"/>
    </ligand>
</feature>
<evidence type="ECO:0000256" key="1">
    <source>
        <dbReference type="ARBA" id="ARBA00004896"/>
    </source>
</evidence>
<comment type="caution">
    <text evidence="15">The sequence shown here is derived from an EMBL/GenBank/DDBJ whole genome shotgun (WGS) entry which is preliminary data.</text>
</comment>
<dbReference type="EMBL" id="DVOE01000035">
    <property type="protein sequence ID" value="HIU98689.1"/>
    <property type="molecule type" value="Genomic_DNA"/>
</dbReference>
<dbReference type="Gene3D" id="3.40.50.720">
    <property type="entry name" value="NAD(P)-binding Rossmann-like Domain"/>
    <property type="match status" value="1"/>
</dbReference>
<comment type="function">
    <text evidence="12">Catalyzes the reversible NADPH-dependent reductive amination of L-2-amino-6-oxopimelate, the acyclic form of L-tetrahydrodipicolinate, to generate the meso compound, D,L-2,6-diaminopimelate.</text>
</comment>
<dbReference type="CDD" id="cd02270">
    <property type="entry name" value="meso-DAPDH_N"/>
    <property type="match status" value="1"/>
</dbReference>
<protein>
    <recommendedName>
        <fullName evidence="5 12">Meso-diaminopimelate D-dehydrogenase</fullName>
        <shortName evidence="12">DAPDH</shortName>
        <shortName evidence="12">Meso-DAP dehydrogenase</shortName>
        <ecNumber evidence="4 12">1.4.1.16</ecNumber>
    </recommendedName>
</protein>
<comment type="pathway">
    <text evidence="1 12">Amino-acid biosynthesis; L-lysine biosynthesis via DAP pathway; DL-2,6-diaminopimelate from (S)-tetrahydrodipicolinate: step 1/1.</text>
</comment>
<evidence type="ECO:0000256" key="6">
    <source>
        <dbReference type="ARBA" id="ARBA00022605"/>
    </source>
</evidence>
<dbReference type="SUPFAM" id="SSF55347">
    <property type="entry name" value="Glyceraldehyde-3-phosphate dehydrogenase-like, C-terminal domain"/>
    <property type="match status" value="1"/>
</dbReference>
<organism evidence="15 16">
    <name type="scientific">Candidatus Limadaptatus stercoripullorum</name>
    <dbReference type="NCBI Taxonomy" id="2840846"/>
    <lineage>
        <taxon>Bacteria</taxon>
        <taxon>Bacillati</taxon>
        <taxon>Bacillota</taxon>
        <taxon>Clostridia</taxon>
        <taxon>Eubacteriales</taxon>
        <taxon>Candidatus Limadaptatus</taxon>
    </lineage>
</organism>
<comment type="similarity">
    <text evidence="2 12">Belongs to the diaminopimelate dehydrogenase family.</text>
</comment>
<comment type="subunit">
    <text evidence="3 12">Homodimer.</text>
</comment>
<dbReference type="GO" id="GO:0009089">
    <property type="term" value="P:lysine biosynthetic process via diaminopimelate"/>
    <property type="evidence" value="ECO:0007669"/>
    <property type="project" value="UniProtKB-UniRule"/>
</dbReference>
<keyword evidence="13" id="KW-0547">Nucleotide-binding</keyword>
<evidence type="ECO:0000256" key="10">
    <source>
        <dbReference type="ARBA" id="ARBA00023154"/>
    </source>
</evidence>
<dbReference type="SUPFAM" id="SSF51735">
    <property type="entry name" value="NAD(P)-binding Rossmann-fold domains"/>
    <property type="match status" value="1"/>
</dbReference>
<feature type="binding site" evidence="13">
    <location>
        <position position="274"/>
    </location>
    <ligand>
        <name>substrate</name>
    </ligand>
</feature>
<comment type="catalytic activity">
    <reaction evidence="11 12">
        <text>meso-2,6-diaminopimelate + NADP(+) + H2O = (S)-2-amino-6-oxoheptanedioate + NH4(+) + NADPH + H(+)</text>
        <dbReference type="Rhea" id="RHEA:13561"/>
        <dbReference type="ChEBI" id="CHEBI:15377"/>
        <dbReference type="ChEBI" id="CHEBI:15378"/>
        <dbReference type="ChEBI" id="CHEBI:28938"/>
        <dbReference type="ChEBI" id="CHEBI:57783"/>
        <dbReference type="ChEBI" id="CHEBI:57791"/>
        <dbReference type="ChEBI" id="CHEBI:58349"/>
        <dbReference type="ChEBI" id="CHEBI:58556"/>
        <dbReference type="EC" id="1.4.1.16"/>
    </reaction>
</comment>
<feature type="binding site" evidence="13">
    <location>
        <begin position="9"/>
        <end position="12"/>
    </location>
    <ligand>
        <name>NADP(+)</name>
        <dbReference type="ChEBI" id="CHEBI:58349"/>
    </ligand>
</feature>
<evidence type="ECO:0000256" key="7">
    <source>
        <dbReference type="ARBA" id="ARBA00022857"/>
    </source>
</evidence>
<dbReference type="AlphaFoldDB" id="A0A9D1SVY0"/>
<evidence type="ECO:0000313" key="15">
    <source>
        <dbReference type="EMBL" id="HIU98689.1"/>
    </source>
</evidence>
<feature type="binding site" evidence="13">
    <location>
        <position position="147"/>
    </location>
    <ligand>
        <name>substrate</name>
    </ligand>
</feature>
<keyword evidence="9 12" id="KW-0560">Oxidoreductase</keyword>
<name>A0A9D1SVY0_9FIRM</name>
<feature type="binding site" evidence="13">
    <location>
        <position position="172"/>
    </location>
    <ligand>
        <name>substrate</name>
    </ligand>
</feature>
<feature type="binding site" evidence="13">
    <location>
        <position position="248"/>
    </location>
    <ligand>
        <name>substrate</name>
    </ligand>
</feature>
<reference evidence="15" key="2">
    <citation type="journal article" date="2021" name="PeerJ">
        <title>Extensive microbial diversity within the chicken gut microbiome revealed by metagenomics and culture.</title>
        <authorList>
            <person name="Gilroy R."/>
            <person name="Ravi A."/>
            <person name="Getino M."/>
            <person name="Pursley I."/>
            <person name="Horton D.L."/>
            <person name="Alikhan N.F."/>
            <person name="Baker D."/>
            <person name="Gharbi K."/>
            <person name="Hall N."/>
            <person name="Watson M."/>
            <person name="Adriaenssens E.M."/>
            <person name="Foster-Nyarko E."/>
            <person name="Jarju S."/>
            <person name="Secka A."/>
            <person name="Antonio M."/>
            <person name="Oren A."/>
            <person name="Chaudhuri R.R."/>
            <person name="La Ragione R."/>
            <person name="Hildebrand F."/>
            <person name="Pallen M.J."/>
        </authorList>
    </citation>
    <scope>NUCLEOTIDE SEQUENCE</scope>
    <source>
        <strain evidence="15">10406</strain>
    </source>
</reference>
<dbReference type="PIRSF" id="PIRSF025648">
    <property type="entry name" value="DDH"/>
    <property type="match status" value="1"/>
</dbReference>
<keyword evidence="6 12" id="KW-0028">Amino-acid biosynthesis</keyword>
<evidence type="ECO:0000256" key="8">
    <source>
        <dbReference type="ARBA" id="ARBA00022915"/>
    </source>
</evidence>
<evidence type="ECO:0000256" key="3">
    <source>
        <dbReference type="ARBA" id="ARBA00011738"/>
    </source>
</evidence>
<dbReference type="Pfam" id="PF16654">
    <property type="entry name" value="DAPDH_C"/>
    <property type="match status" value="1"/>
</dbReference>